<evidence type="ECO:0000256" key="8">
    <source>
        <dbReference type="ARBA" id="ARBA00022840"/>
    </source>
</evidence>
<dbReference type="InterPro" id="IPR003594">
    <property type="entry name" value="HATPase_dom"/>
</dbReference>
<feature type="domain" description="Response regulatory" evidence="13">
    <location>
        <begin position="602"/>
        <end position="716"/>
    </location>
</feature>
<keyword evidence="8" id="KW-0067">ATP-binding</keyword>
<feature type="domain" description="PAS" evidence="14">
    <location>
        <begin position="211"/>
        <end position="256"/>
    </location>
</feature>
<evidence type="ECO:0000256" key="1">
    <source>
        <dbReference type="ARBA" id="ARBA00000085"/>
    </source>
</evidence>
<reference evidence="16" key="1">
    <citation type="submission" date="2021-01" db="EMBL/GenBank/DDBJ databases">
        <title>Whole genome shotgun sequence of Actinoplanes siamensis NBRC 109076.</title>
        <authorList>
            <person name="Komaki H."/>
            <person name="Tamura T."/>
        </authorList>
    </citation>
    <scope>NUCLEOTIDE SEQUENCE</scope>
    <source>
        <strain evidence="16">NBRC 109076</strain>
    </source>
</reference>
<dbReference type="NCBIfam" id="TIGR00229">
    <property type="entry name" value="sensory_box"/>
    <property type="match status" value="1"/>
</dbReference>
<comment type="caution">
    <text evidence="16">The sequence shown here is derived from an EMBL/GenBank/DDBJ whole genome shotgun (WGS) entry which is preliminary data.</text>
</comment>
<dbReference type="SUPFAM" id="SSF55874">
    <property type="entry name" value="ATPase domain of HSP90 chaperone/DNA topoisomerase II/histidine kinase"/>
    <property type="match status" value="1"/>
</dbReference>
<feature type="transmembrane region" description="Helical" evidence="11">
    <location>
        <begin position="108"/>
        <end position="135"/>
    </location>
</feature>
<dbReference type="InterPro" id="IPR013767">
    <property type="entry name" value="PAS_fold"/>
</dbReference>
<dbReference type="GO" id="GO:0006355">
    <property type="term" value="P:regulation of DNA-templated transcription"/>
    <property type="evidence" value="ECO:0007669"/>
    <property type="project" value="InterPro"/>
</dbReference>
<evidence type="ECO:0000259" key="13">
    <source>
        <dbReference type="PROSITE" id="PS50110"/>
    </source>
</evidence>
<evidence type="ECO:0000256" key="11">
    <source>
        <dbReference type="SAM" id="Phobius"/>
    </source>
</evidence>
<dbReference type="PANTHER" id="PTHR43065">
    <property type="entry name" value="SENSOR HISTIDINE KINASE"/>
    <property type="match status" value="1"/>
</dbReference>
<dbReference type="CDD" id="cd00130">
    <property type="entry name" value="PAS"/>
    <property type="match status" value="1"/>
</dbReference>
<dbReference type="CDD" id="cd00156">
    <property type="entry name" value="REC"/>
    <property type="match status" value="1"/>
</dbReference>
<dbReference type="InterPro" id="IPR000700">
    <property type="entry name" value="PAS-assoc_C"/>
</dbReference>
<dbReference type="PROSITE" id="PS50110">
    <property type="entry name" value="RESPONSE_REGULATORY"/>
    <property type="match status" value="1"/>
</dbReference>
<dbReference type="EC" id="2.7.13.3" evidence="3"/>
<dbReference type="PROSITE" id="PS50109">
    <property type="entry name" value="HIS_KIN"/>
    <property type="match status" value="1"/>
</dbReference>
<evidence type="ECO:0000256" key="10">
    <source>
        <dbReference type="PROSITE-ProRule" id="PRU00169"/>
    </source>
</evidence>
<dbReference type="InterPro" id="IPR036890">
    <property type="entry name" value="HATPase_C_sf"/>
</dbReference>
<evidence type="ECO:0000313" key="17">
    <source>
        <dbReference type="Proteomes" id="UP000629619"/>
    </source>
</evidence>
<evidence type="ECO:0000256" key="9">
    <source>
        <dbReference type="ARBA" id="ARBA00023012"/>
    </source>
</evidence>
<evidence type="ECO:0000256" key="6">
    <source>
        <dbReference type="ARBA" id="ARBA00022741"/>
    </source>
</evidence>
<dbReference type="Gene3D" id="3.30.450.20">
    <property type="entry name" value="PAS domain"/>
    <property type="match status" value="1"/>
</dbReference>
<comment type="catalytic activity">
    <reaction evidence="1">
        <text>ATP + protein L-histidine = ADP + protein N-phospho-L-histidine.</text>
        <dbReference type="EC" id="2.7.13.3"/>
    </reaction>
</comment>
<evidence type="ECO:0000313" key="16">
    <source>
        <dbReference type="EMBL" id="GIF04264.1"/>
    </source>
</evidence>
<evidence type="ECO:0000256" key="2">
    <source>
        <dbReference type="ARBA" id="ARBA00004236"/>
    </source>
</evidence>
<dbReference type="InterPro" id="IPR003661">
    <property type="entry name" value="HisK_dim/P_dom"/>
</dbReference>
<dbReference type="Pfam" id="PF00989">
    <property type="entry name" value="PAS"/>
    <property type="match status" value="1"/>
</dbReference>
<evidence type="ECO:0000256" key="7">
    <source>
        <dbReference type="ARBA" id="ARBA00022777"/>
    </source>
</evidence>
<accession>A0A919N4H8</accession>
<dbReference type="InterPro" id="IPR005467">
    <property type="entry name" value="His_kinase_dom"/>
</dbReference>
<keyword evidence="7 16" id="KW-0418">Kinase</keyword>
<dbReference type="Pfam" id="PF02518">
    <property type="entry name" value="HATPase_c"/>
    <property type="match status" value="1"/>
</dbReference>
<dbReference type="InterPro" id="IPR000014">
    <property type="entry name" value="PAS"/>
</dbReference>
<dbReference type="GO" id="GO:0005524">
    <property type="term" value="F:ATP binding"/>
    <property type="evidence" value="ECO:0007669"/>
    <property type="project" value="UniProtKB-KW"/>
</dbReference>
<evidence type="ECO:0000259" key="14">
    <source>
        <dbReference type="PROSITE" id="PS50112"/>
    </source>
</evidence>
<dbReference type="PANTHER" id="PTHR43065:SF46">
    <property type="entry name" value="C4-DICARBOXYLATE TRANSPORT SENSOR PROTEIN DCTB"/>
    <property type="match status" value="1"/>
</dbReference>
<dbReference type="SUPFAM" id="SSF47384">
    <property type="entry name" value="Homodimeric domain of signal transducing histidine kinase"/>
    <property type="match status" value="1"/>
</dbReference>
<dbReference type="SUPFAM" id="SSF52172">
    <property type="entry name" value="CheY-like"/>
    <property type="match status" value="1"/>
</dbReference>
<keyword evidence="11" id="KW-0812">Transmembrane</keyword>
<dbReference type="PROSITE" id="PS50112">
    <property type="entry name" value="PAS"/>
    <property type="match status" value="1"/>
</dbReference>
<dbReference type="SMART" id="SM00091">
    <property type="entry name" value="PAS"/>
    <property type="match status" value="1"/>
</dbReference>
<organism evidence="16 17">
    <name type="scientific">Actinoplanes siamensis</name>
    <dbReference type="NCBI Taxonomy" id="1223317"/>
    <lineage>
        <taxon>Bacteria</taxon>
        <taxon>Bacillati</taxon>
        <taxon>Actinomycetota</taxon>
        <taxon>Actinomycetes</taxon>
        <taxon>Micromonosporales</taxon>
        <taxon>Micromonosporaceae</taxon>
        <taxon>Actinoplanes</taxon>
    </lineage>
</organism>
<keyword evidence="4 10" id="KW-0597">Phosphoprotein</keyword>
<feature type="domain" description="PAC" evidence="15">
    <location>
        <begin position="285"/>
        <end position="337"/>
    </location>
</feature>
<dbReference type="Gene3D" id="3.30.565.10">
    <property type="entry name" value="Histidine kinase-like ATPase, C-terminal domain"/>
    <property type="match status" value="1"/>
</dbReference>
<keyword evidence="5" id="KW-0808">Transferase</keyword>
<protein>
    <recommendedName>
        <fullName evidence="3">histidine kinase</fullName>
        <ecNumber evidence="3">2.7.13.3</ecNumber>
    </recommendedName>
</protein>
<dbReference type="Gene3D" id="3.40.50.2300">
    <property type="match status" value="1"/>
</dbReference>
<comment type="subcellular location">
    <subcellularLocation>
        <location evidence="2">Cell membrane</location>
    </subcellularLocation>
</comment>
<dbReference type="InterPro" id="IPR035965">
    <property type="entry name" value="PAS-like_dom_sf"/>
</dbReference>
<feature type="modified residue" description="4-aspartylphosphate" evidence="10">
    <location>
        <position position="651"/>
    </location>
</feature>
<dbReference type="PRINTS" id="PR00344">
    <property type="entry name" value="BCTRLSENSOR"/>
</dbReference>
<dbReference type="GO" id="GO:0000155">
    <property type="term" value="F:phosphorelay sensor kinase activity"/>
    <property type="evidence" value="ECO:0007669"/>
    <property type="project" value="InterPro"/>
</dbReference>
<dbReference type="InterPro" id="IPR001789">
    <property type="entry name" value="Sig_transdc_resp-reg_receiver"/>
</dbReference>
<dbReference type="AlphaFoldDB" id="A0A919N4H8"/>
<evidence type="ECO:0000256" key="4">
    <source>
        <dbReference type="ARBA" id="ARBA00022553"/>
    </source>
</evidence>
<dbReference type="InterPro" id="IPR011006">
    <property type="entry name" value="CheY-like_superfamily"/>
</dbReference>
<keyword evidence="6" id="KW-0547">Nucleotide-binding</keyword>
<dbReference type="SUPFAM" id="SSF55785">
    <property type="entry name" value="PYP-like sensor domain (PAS domain)"/>
    <property type="match status" value="1"/>
</dbReference>
<dbReference type="Gene3D" id="1.10.287.130">
    <property type="match status" value="1"/>
</dbReference>
<dbReference type="Pfam" id="PF00072">
    <property type="entry name" value="Response_reg"/>
    <property type="match status" value="1"/>
</dbReference>
<sequence length="729" mass="78770">MSRPWLPAAGTHLAAEGLPAERHTGGQGQPRECAHLRSLRGRAVTDIAAWERSQHNGPQLRRPAAEQTEVPDQMFLLANLVIMVAYSAITMAIAVPVTRAGQLRTNKLAIATAMIFFSCAVGHGLHAFIALLAAVRPHGGHPGHAPPGDWFWTSAIWDACTAAVAVYYWSLRRSYGMLLGKGAIYVDPWSHRRLDEADAREQAARDVAEAHRITLSTVVEHSDDAIIGLTPDGLVTAWNQGAERIFGYPTEEMIGQPVGVLADAGAGDAHQREVLSRIREGARRVTYETRRLRKDGAPVDVSLMVTPIRDHTGALTGISTVARDVTAAKEHAERQRAVQERTQQAQRMESLGNLAGGVAHDFNNILAIIANYTEFALEETADRPEVHNDLIQVRTAVERATNLTRQLLTFTRGDAIQPRNVALNAVLAETQAMLERTIGEHIHLVVAPSEVPLTVRADPGQLQQVLLNLAINARDAMPEGGSLVLEANSAELDGDELNMQPPLPAGRYARLEISDTGEGMPPEVAERIFEPFFTTKPRGKGTGLGLATVYGIVTEAGGSVNLYSEPGVGTTFRIYLPLVDAPEDVTRGERPGAGPPRGDGRTVLVVEDEAALQRIITRILTENGYQVVAATDGRQALARYHQHGCDVLLTDVIMPEMSGPRLAELLTERQPGLPVIYMSGYSNGLLGSTHVLDGDIAFVEKPFTAADLLHKVAAAVENLHPAAVSARET</sequence>
<keyword evidence="11" id="KW-1133">Transmembrane helix</keyword>
<dbReference type="GO" id="GO:0005886">
    <property type="term" value="C:plasma membrane"/>
    <property type="evidence" value="ECO:0007669"/>
    <property type="project" value="UniProtKB-SubCell"/>
</dbReference>
<feature type="transmembrane region" description="Helical" evidence="11">
    <location>
        <begin position="74"/>
        <end position="96"/>
    </location>
</feature>
<proteinExistence type="predicted"/>
<evidence type="ECO:0000259" key="15">
    <source>
        <dbReference type="PROSITE" id="PS50113"/>
    </source>
</evidence>
<dbReference type="EMBL" id="BOMW01000017">
    <property type="protein sequence ID" value="GIF04264.1"/>
    <property type="molecule type" value="Genomic_DNA"/>
</dbReference>
<name>A0A919N4H8_9ACTN</name>
<feature type="domain" description="Histidine kinase" evidence="12">
    <location>
        <begin position="357"/>
        <end position="580"/>
    </location>
</feature>
<dbReference type="Pfam" id="PF00512">
    <property type="entry name" value="HisKA"/>
    <property type="match status" value="1"/>
</dbReference>
<keyword evidence="17" id="KW-1185">Reference proteome</keyword>
<dbReference type="SMART" id="SM00388">
    <property type="entry name" value="HisKA"/>
    <property type="match status" value="1"/>
</dbReference>
<dbReference type="PROSITE" id="PS50113">
    <property type="entry name" value="PAC"/>
    <property type="match status" value="1"/>
</dbReference>
<dbReference type="Proteomes" id="UP000629619">
    <property type="component" value="Unassembled WGS sequence"/>
</dbReference>
<dbReference type="SMART" id="SM00387">
    <property type="entry name" value="HATPase_c"/>
    <property type="match status" value="1"/>
</dbReference>
<evidence type="ECO:0000256" key="5">
    <source>
        <dbReference type="ARBA" id="ARBA00022679"/>
    </source>
</evidence>
<evidence type="ECO:0000256" key="3">
    <source>
        <dbReference type="ARBA" id="ARBA00012438"/>
    </source>
</evidence>
<keyword evidence="11" id="KW-0472">Membrane</keyword>
<dbReference type="InterPro" id="IPR036097">
    <property type="entry name" value="HisK_dim/P_sf"/>
</dbReference>
<evidence type="ECO:0000259" key="12">
    <source>
        <dbReference type="PROSITE" id="PS50109"/>
    </source>
</evidence>
<gene>
    <name evidence="16" type="ORF">Asi03nite_18020</name>
</gene>
<keyword evidence="9" id="KW-0902">Two-component regulatory system</keyword>
<dbReference type="InterPro" id="IPR004358">
    <property type="entry name" value="Sig_transdc_His_kin-like_C"/>
</dbReference>
<dbReference type="SMART" id="SM00448">
    <property type="entry name" value="REC"/>
    <property type="match status" value="1"/>
</dbReference>